<protein>
    <submittedName>
        <fullName evidence="1">Uncharacterized protein</fullName>
    </submittedName>
</protein>
<evidence type="ECO:0000313" key="1">
    <source>
        <dbReference type="EMBL" id="KKK84219.1"/>
    </source>
</evidence>
<organism evidence="1">
    <name type="scientific">marine sediment metagenome</name>
    <dbReference type="NCBI Taxonomy" id="412755"/>
    <lineage>
        <taxon>unclassified sequences</taxon>
        <taxon>metagenomes</taxon>
        <taxon>ecological metagenomes</taxon>
    </lineage>
</organism>
<proteinExistence type="predicted"/>
<feature type="non-terminal residue" evidence="1">
    <location>
        <position position="1"/>
    </location>
</feature>
<comment type="caution">
    <text evidence="1">The sequence shown here is derived from an EMBL/GenBank/DDBJ whole genome shotgun (WGS) entry which is preliminary data.</text>
</comment>
<sequence length="93" mass="10923">PNRHKHDLLRERSEKGPKRFYYVVPEGLESQIEVPEFAGLMVAHARTVHTTEIKRAPILSKARVEQKTIAKARERAYYRYLHLIGRDERGNNE</sequence>
<accession>A0A0F9B0L5</accession>
<dbReference type="EMBL" id="LAZR01051876">
    <property type="protein sequence ID" value="KKK84219.1"/>
    <property type="molecule type" value="Genomic_DNA"/>
</dbReference>
<dbReference type="AlphaFoldDB" id="A0A0F9B0L5"/>
<reference evidence="1" key="1">
    <citation type="journal article" date="2015" name="Nature">
        <title>Complex archaea that bridge the gap between prokaryotes and eukaryotes.</title>
        <authorList>
            <person name="Spang A."/>
            <person name="Saw J.H."/>
            <person name="Jorgensen S.L."/>
            <person name="Zaremba-Niedzwiedzka K."/>
            <person name="Martijn J."/>
            <person name="Lind A.E."/>
            <person name="van Eijk R."/>
            <person name="Schleper C."/>
            <person name="Guy L."/>
            <person name="Ettema T.J."/>
        </authorList>
    </citation>
    <scope>NUCLEOTIDE SEQUENCE</scope>
</reference>
<name>A0A0F9B0L5_9ZZZZ</name>
<gene>
    <name evidence="1" type="ORF">LCGC14_2785590</name>
</gene>